<keyword evidence="8" id="KW-1185">Reference proteome</keyword>
<comment type="caution">
    <text evidence="7">The sequence shown here is derived from an EMBL/GenBank/DDBJ whole genome shotgun (WGS) entry which is preliminary data.</text>
</comment>
<evidence type="ECO:0000256" key="3">
    <source>
        <dbReference type="ARBA" id="ARBA00012095"/>
    </source>
</evidence>
<dbReference type="GO" id="GO:0009401">
    <property type="term" value="P:phosphoenolpyruvate-dependent sugar phosphotransferase system"/>
    <property type="evidence" value="ECO:0007669"/>
    <property type="project" value="InterPro"/>
</dbReference>
<comment type="catalytic activity">
    <reaction evidence="1">
        <text>dihydroxyacetone + phosphoenolpyruvate = dihydroxyacetone phosphate + pyruvate</text>
        <dbReference type="Rhea" id="RHEA:18381"/>
        <dbReference type="ChEBI" id="CHEBI:15361"/>
        <dbReference type="ChEBI" id="CHEBI:16016"/>
        <dbReference type="ChEBI" id="CHEBI:57642"/>
        <dbReference type="ChEBI" id="CHEBI:58702"/>
        <dbReference type="EC" id="2.7.1.121"/>
    </reaction>
</comment>
<dbReference type="AlphaFoldDB" id="A0A839R1H2"/>
<dbReference type="PANTHER" id="PTHR38594">
    <property type="entry name" value="PEP-DEPENDENT DIHYDROXYACETONE KINASE, PHOSPHORYL DONOR SUBUNIT DHAM"/>
    <property type="match status" value="1"/>
</dbReference>
<dbReference type="SUPFAM" id="SSF53062">
    <property type="entry name" value="PTS system fructose IIA component-like"/>
    <property type="match status" value="1"/>
</dbReference>
<comment type="subunit">
    <text evidence="5">Homodimer. The dihydroxyacetone kinase complex is composed of a homodimer of DhaM, a homodimer of DhaK and the subunit DhaL.</text>
</comment>
<organism evidence="7 8">
    <name type="scientific">Helcobacillus massiliensis</name>
    <dbReference type="NCBI Taxonomy" id="521392"/>
    <lineage>
        <taxon>Bacteria</taxon>
        <taxon>Bacillati</taxon>
        <taxon>Actinomycetota</taxon>
        <taxon>Actinomycetes</taxon>
        <taxon>Micrococcales</taxon>
        <taxon>Dermabacteraceae</taxon>
        <taxon>Helcobacillus</taxon>
    </lineage>
</organism>
<dbReference type="InterPro" id="IPR004701">
    <property type="entry name" value="PTS_EIIA_man-typ"/>
</dbReference>
<evidence type="ECO:0000313" key="8">
    <source>
        <dbReference type="Proteomes" id="UP000568050"/>
    </source>
</evidence>
<dbReference type="Gene3D" id="3.40.50.510">
    <property type="entry name" value="Phosphotransferase system, mannose-type IIA component"/>
    <property type="match status" value="1"/>
</dbReference>
<dbReference type="NCBIfam" id="TIGR02364">
    <property type="entry name" value="dha_pts"/>
    <property type="match status" value="1"/>
</dbReference>
<evidence type="ECO:0000259" key="6">
    <source>
        <dbReference type="PROSITE" id="PS51096"/>
    </source>
</evidence>
<protein>
    <recommendedName>
        <fullName evidence="3">phosphoenolpyruvate--glycerone phosphotransferase</fullName>
        <ecNumber evidence="3">2.7.1.121</ecNumber>
    </recommendedName>
</protein>
<dbReference type="InterPro" id="IPR039643">
    <property type="entry name" value="DhaM"/>
</dbReference>
<feature type="domain" description="PTS EIIA type-4" evidence="6">
    <location>
        <begin position="1"/>
        <end position="136"/>
    </location>
</feature>
<proteinExistence type="predicted"/>
<dbReference type="InterPro" id="IPR012844">
    <property type="entry name" value="DhaM_N"/>
</dbReference>
<dbReference type="GO" id="GO:0047324">
    <property type="term" value="F:phosphoenolpyruvate-glycerone phosphotransferase activity"/>
    <property type="evidence" value="ECO:0007669"/>
    <property type="project" value="UniProtKB-EC"/>
</dbReference>
<dbReference type="RefSeq" id="WP_183374381.1">
    <property type="nucleotide sequence ID" value="NZ_CBCSFZ010000002.1"/>
</dbReference>
<evidence type="ECO:0000256" key="4">
    <source>
        <dbReference type="ARBA" id="ARBA00022679"/>
    </source>
</evidence>
<keyword evidence="7" id="KW-0418">Kinase</keyword>
<name>A0A839R1H2_9MICO</name>
<evidence type="ECO:0000256" key="1">
    <source>
        <dbReference type="ARBA" id="ARBA00001113"/>
    </source>
</evidence>
<dbReference type="EC" id="2.7.1.121" evidence="3"/>
<dbReference type="EMBL" id="JACHWP010000001">
    <property type="protein sequence ID" value="MBB3022386.1"/>
    <property type="molecule type" value="Genomic_DNA"/>
</dbReference>
<sequence>MTGIVVVSHSPALARAAVDLAMEMVRGEGPPIEIAAGTADGSTGTDAAAISAAIETVTSGEDAPGAVVLCDIGSAVLSAQMALEFLDPQVAERVILSDAPLVEGLIGAVVTASAGAGAEAVAEEAGRAVDAKRSQIAS</sequence>
<reference evidence="7 8" key="1">
    <citation type="submission" date="2020-08" db="EMBL/GenBank/DDBJ databases">
        <title>Sequencing the genomes of 1000 actinobacteria strains.</title>
        <authorList>
            <person name="Klenk H.-P."/>
        </authorList>
    </citation>
    <scope>NUCLEOTIDE SEQUENCE [LARGE SCALE GENOMIC DNA]</scope>
    <source>
        <strain evidence="7 8">DSM 23040</strain>
    </source>
</reference>
<dbReference type="PROSITE" id="PS51096">
    <property type="entry name" value="PTS_EIIA_TYPE_4"/>
    <property type="match status" value="1"/>
</dbReference>
<dbReference type="Pfam" id="PF03610">
    <property type="entry name" value="EIIA-man"/>
    <property type="match status" value="1"/>
</dbReference>
<accession>A0A839R1H2</accession>
<evidence type="ECO:0000256" key="2">
    <source>
        <dbReference type="ARBA" id="ARBA00002788"/>
    </source>
</evidence>
<dbReference type="GO" id="GO:0016020">
    <property type="term" value="C:membrane"/>
    <property type="evidence" value="ECO:0007669"/>
    <property type="project" value="InterPro"/>
</dbReference>
<evidence type="ECO:0000256" key="5">
    <source>
        <dbReference type="ARBA" id="ARBA00046577"/>
    </source>
</evidence>
<gene>
    <name evidence="7" type="ORF">FHX50_000634</name>
</gene>
<dbReference type="GO" id="GO:0019563">
    <property type="term" value="P:glycerol catabolic process"/>
    <property type="evidence" value="ECO:0007669"/>
    <property type="project" value="InterPro"/>
</dbReference>
<evidence type="ECO:0000313" key="7">
    <source>
        <dbReference type="EMBL" id="MBB3022386.1"/>
    </source>
</evidence>
<dbReference type="PANTHER" id="PTHR38594:SF1">
    <property type="entry name" value="PEP-DEPENDENT DIHYDROXYACETONE KINASE, PHOSPHORYL DONOR SUBUNIT DHAM"/>
    <property type="match status" value="1"/>
</dbReference>
<dbReference type="Proteomes" id="UP000568050">
    <property type="component" value="Unassembled WGS sequence"/>
</dbReference>
<keyword evidence="4" id="KW-0808">Transferase</keyword>
<comment type="function">
    <text evidence="2">Component of the dihydroxyacetone kinase complex, which is responsible for the phosphoenolpyruvate (PEP)-dependent phosphorylation of dihydroxyacetone. DhaM serves as the phosphoryl donor. Is phosphorylated by phosphoenolpyruvate in an EI- and HPr-dependent reaction, and a phosphorelay system on histidine residues finally leads to phosphoryl transfer to DhaL and dihydroxyacetone.</text>
</comment>
<dbReference type="InterPro" id="IPR036662">
    <property type="entry name" value="PTS_EIIA_man-typ_sf"/>
</dbReference>